<proteinExistence type="predicted"/>
<accession>A0A1I8ARU3</accession>
<protein>
    <submittedName>
        <fullName evidence="3">Acidic leucine-rich nuclear phosphoprotein 32-related protein 2-like</fullName>
    </submittedName>
</protein>
<name>A0A1I8ARU3_9BILA</name>
<evidence type="ECO:0000313" key="2">
    <source>
        <dbReference type="Proteomes" id="UP000095287"/>
    </source>
</evidence>
<reference evidence="3" key="1">
    <citation type="submission" date="2016-11" db="UniProtKB">
        <authorList>
            <consortium name="WormBaseParasite"/>
        </authorList>
    </citation>
    <scope>IDENTIFICATION</scope>
</reference>
<dbReference type="WBParaSite" id="L893_g8523.t1">
    <property type="protein sequence ID" value="L893_g8523.t1"/>
    <property type="gene ID" value="L893_g8523"/>
</dbReference>
<evidence type="ECO:0000313" key="3">
    <source>
        <dbReference type="WBParaSite" id="L893_g8523.t1"/>
    </source>
</evidence>
<evidence type="ECO:0000256" key="1">
    <source>
        <dbReference type="SAM" id="MobiDB-lite"/>
    </source>
</evidence>
<dbReference type="AlphaFoldDB" id="A0A1I8ARU3"/>
<sequence length="102" mass="12391">MMYNYDYFPLGPAVNDDESDDDLWSIWSFDDDELLRMWLLAWGDRYEELLSPAEEDTVEDVEEDTLHIQSSPLPVEAPQKKKKKSHRKRLRRIFQILRFWNR</sequence>
<feature type="region of interest" description="Disordered" evidence="1">
    <location>
        <begin position="64"/>
        <end position="88"/>
    </location>
</feature>
<organism evidence="2 3">
    <name type="scientific">Steinernema glaseri</name>
    <dbReference type="NCBI Taxonomy" id="37863"/>
    <lineage>
        <taxon>Eukaryota</taxon>
        <taxon>Metazoa</taxon>
        <taxon>Ecdysozoa</taxon>
        <taxon>Nematoda</taxon>
        <taxon>Chromadorea</taxon>
        <taxon>Rhabditida</taxon>
        <taxon>Tylenchina</taxon>
        <taxon>Panagrolaimomorpha</taxon>
        <taxon>Strongyloidoidea</taxon>
        <taxon>Steinernematidae</taxon>
        <taxon>Steinernema</taxon>
    </lineage>
</organism>
<keyword evidence="2" id="KW-1185">Reference proteome</keyword>
<dbReference type="Proteomes" id="UP000095287">
    <property type="component" value="Unplaced"/>
</dbReference>